<feature type="domain" description="GPI inositol-deacylase winged helix" evidence="2">
    <location>
        <begin position="658"/>
        <end position="730"/>
    </location>
</feature>
<dbReference type="SUPFAM" id="SSF48403">
    <property type="entry name" value="Ankyrin repeat"/>
    <property type="match status" value="1"/>
</dbReference>
<reference evidence="4 5" key="1">
    <citation type="journal article" date="2014" name="Nat. Commun.">
        <title>Multiple recent horizontal transfers of a large genomic region in cheese making fungi.</title>
        <authorList>
            <person name="Cheeseman K."/>
            <person name="Ropars J."/>
            <person name="Renault P."/>
            <person name="Dupont J."/>
            <person name="Gouzy J."/>
            <person name="Branca A."/>
            <person name="Abraham A.L."/>
            <person name="Ceppi M."/>
            <person name="Conseiller E."/>
            <person name="Debuchy R."/>
            <person name="Malagnac F."/>
            <person name="Goarin A."/>
            <person name="Silar P."/>
            <person name="Lacoste S."/>
            <person name="Sallet E."/>
            <person name="Bensimon A."/>
            <person name="Giraud T."/>
            <person name="Brygoo Y."/>
        </authorList>
    </citation>
    <scope>NUCLEOTIDE SEQUENCE [LARGE SCALE GENOMIC DNA]</scope>
    <source>
        <strain evidence="5">FM 013</strain>
    </source>
</reference>
<keyword evidence="1" id="KW-0677">Repeat</keyword>
<sequence>MPQNLRHEKKAQDLGLRTRFKAKFHWRREKTELIAPGVPVIETTNHVNDGKGIVDDQKQLTEEVAEVAERIPQMALVVDDAHNNDAKRKPKNLWDEAFLSLTPDEQAQLKAILGDGQVPSIFTKPDFASLKVDVQRKQDQCEEKSWKLSFGDHVIIVKDFAAKSATWLQKLGDLVIPFAPTAASAPWGLIKGVLQIPISYDHQMLALLGTLDEVFKVVYHGQIYEMLYTPERTREDVLQTLQTELHGIYKSALELIAYTQKQLSCGTLKNIVEAIASPDSADGLLSTLKARHVDLSHAAQLCESWRSGEVDDRLLDGLRSISEPMTRLEENFQTYFDEMESAKVIQILEAISSIPYTTHHQEYQEKRTADTCNWLLEDEEFRAWESSRSSGVFWLWGTAGTGKSFLTSKVIDHLQENLEGTSNHERLAFFYCRRTRGEEERSRPLSVLQSLLRQLACHSDKPELMQSGLVDTFYRIQKDKGSFNRSICEPLLVESFKLYPCTTLVIDALDECDSASRDELIEFLDRVTTGASMPVKIFISSRPDDDIKRAFGTGQNIGVLSDRSRGDMRLFIGQRLQSMMKNNHAIEKSKNKISERLFSKCDGIIERFQWTHLQLEQLRSCRTQESIEARLNSLPSGLKKAYDEIYARIKEQDELAQQLVDRAVMWIMCAARPLTSNGILSAIRIDAKEQDLQISSEINEEDLLFFCQHLLVVDHEGIWRVSHLSVMEYFEQHYWTLQEAHIYVGNACLLVLLDMPEPNGDLESDDETEHSKDTTTTNMSRALGLHVDFQQYVQWHWVIHAQAQNKSQISQTSSMKELLVKFLGSPTRSSVWYRFWHQRMLLHSQRAVGYQIPPTSPLSRYEMLETISPPELPMLAICKLGIYAALGEWWDNLEGCLEQVNSLGLGLIQLAAEANCTPLCDLLLDAGAPVDMKTQGDSISTAIYNRNLELVQLLHTKNRCDWNWLMQHDAFQYTLYDAFKSTDCRIGQFLAADDRLDVNLHVENRGSLLEATVDANDPMMAELLIDRGADVNLAHESALYGSVLAKAALRGNLDMVKCLHRRGADINLLLKSGGYGSALTTATASSYNDPDIIRYLVDCGADVNLKSKCGIHGSALAFAASSWECRDTVKYLVDSGADINLLLECGMYGSALAAATASTSRNGTIENLEYLVGNGADVNLLLESGNYGSALAAAVSFNDMPAIKYLVNFGADIDLLLRWGEYGSALAAAAASAWADLNPLEYLVDCGADVNLTLECGKYGSALAAAAASSWDSLDIAKYLVDHGAEINLPLNCGEFGSALAAAAYFGNKECVEFLISKGALVDLKVNRDRFSNAVEAAEAEPSIEDLDSWNSTFGLESRVAKRVEVSKFLRSLLDAQPPSVMPSTSH</sequence>
<dbReference type="InterPro" id="IPR056884">
    <property type="entry name" value="NPHP3-like_N"/>
</dbReference>
<dbReference type="PANTHER" id="PTHR10039:SF15">
    <property type="entry name" value="NACHT DOMAIN-CONTAINING PROTEIN"/>
    <property type="match status" value="1"/>
</dbReference>
<dbReference type="SUPFAM" id="SSF52540">
    <property type="entry name" value="P-loop containing nucleoside triphosphate hydrolases"/>
    <property type="match status" value="1"/>
</dbReference>
<evidence type="ECO:0000256" key="1">
    <source>
        <dbReference type="ARBA" id="ARBA00022737"/>
    </source>
</evidence>
<proteinExistence type="predicted"/>
<organism evidence="4 5">
    <name type="scientific">Penicillium camemberti (strain FM 013)</name>
    <dbReference type="NCBI Taxonomy" id="1429867"/>
    <lineage>
        <taxon>Eukaryota</taxon>
        <taxon>Fungi</taxon>
        <taxon>Dikarya</taxon>
        <taxon>Ascomycota</taxon>
        <taxon>Pezizomycotina</taxon>
        <taxon>Eurotiomycetes</taxon>
        <taxon>Eurotiomycetidae</taxon>
        <taxon>Eurotiales</taxon>
        <taxon>Aspergillaceae</taxon>
        <taxon>Penicillium</taxon>
    </lineage>
</organism>
<evidence type="ECO:0000259" key="2">
    <source>
        <dbReference type="Pfam" id="PF22939"/>
    </source>
</evidence>
<dbReference type="InterPro" id="IPR027417">
    <property type="entry name" value="P-loop_NTPase"/>
</dbReference>
<dbReference type="Gene3D" id="1.25.40.20">
    <property type="entry name" value="Ankyrin repeat-containing domain"/>
    <property type="match status" value="3"/>
</dbReference>
<dbReference type="Gene3D" id="3.40.50.300">
    <property type="entry name" value="P-loop containing nucleotide triphosphate hydrolases"/>
    <property type="match status" value="1"/>
</dbReference>
<dbReference type="SMART" id="SM00248">
    <property type="entry name" value="ANK"/>
    <property type="match status" value="10"/>
</dbReference>
<keyword evidence="5" id="KW-1185">Reference proteome</keyword>
<dbReference type="Proteomes" id="UP000053732">
    <property type="component" value="Unassembled WGS sequence"/>
</dbReference>
<dbReference type="Pfam" id="PF12796">
    <property type="entry name" value="Ank_2"/>
    <property type="match status" value="2"/>
</dbReference>
<evidence type="ECO:0000313" key="5">
    <source>
        <dbReference type="Proteomes" id="UP000053732"/>
    </source>
</evidence>
<dbReference type="InterPro" id="IPR036770">
    <property type="entry name" value="Ankyrin_rpt-contain_sf"/>
</dbReference>
<dbReference type="InterPro" id="IPR002110">
    <property type="entry name" value="Ankyrin_rpt"/>
</dbReference>
<dbReference type="Pfam" id="PF22939">
    <property type="entry name" value="WHD_GPIID"/>
    <property type="match status" value="1"/>
</dbReference>
<accession>A0A0G4P0K1</accession>
<dbReference type="STRING" id="1429867.A0A0G4P0K1"/>
<name>A0A0G4P0K1_PENC3</name>
<gene>
    <name evidence="4" type="ORF">PCAMFM013_S003g000644</name>
</gene>
<evidence type="ECO:0000313" key="4">
    <source>
        <dbReference type="EMBL" id="CRL19852.1"/>
    </source>
</evidence>
<dbReference type="PANTHER" id="PTHR10039">
    <property type="entry name" value="AMELOGENIN"/>
    <property type="match status" value="1"/>
</dbReference>
<dbReference type="Pfam" id="PF24883">
    <property type="entry name" value="NPHP3_N"/>
    <property type="match status" value="1"/>
</dbReference>
<dbReference type="EMBL" id="HG793136">
    <property type="protein sequence ID" value="CRL19852.1"/>
    <property type="molecule type" value="Genomic_DNA"/>
</dbReference>
<dbReference type="InterPro" id="IPR054471">
    <property type="entry name" value="GPIID_WHD"/>
</dbReference>
<protein>
    <submittedName>
        <fullName evidence="4">Ankyrin repeat-containing domain</fullName>
    </submittedName>
</protein>
<evidence type="ECO:0000259" key="3">
    <source>
        <dbReference type="Pfam" id="PF24883"/>
    </source>
</evidence>
<feature type="domain" description="Nephrocystin 3-like N-terminal" evidence="3">
    <location>
        <begin position="370"/>
        <end position="542"/>
    </location>
</feature>